<dbReference type="EMBL" id="OCNH01000002">
    <property type="protein sequence ID" value="SOD90495.1"/>
    <property type="molecule type" value="Genomic_DNA"/>
</dbReference>
<dbReference type="Gene3D" id="3.40.50.1820">
    <property type="entry name" value="alpha/beta hydrolase"/>
    <property type="match status" value="1"/>
</dbReference>
<dbReference type="SUPFAM" id="SSF53474">
    <property type="entry name" value="alpha/beta-Hydrolases"/>
    <property type="match status" value="1"/>
</dbReference>
<sequence>MSWINKQVLFIQGGGSQEDYEADKHLVASLKALLGDAYRVHYPRLATDESVPDLGRIKQIGHQISRIEGELILVGHSLGASMLLKYVSESEVKIKPIAIFLMATPFWSGDEDWKEGFKLADNFADKVARELPVFFYHSQDDDEVPFAHLALYRQKMPWATFRELPSGGHQLGNDLTRVANDIKSL</sequence>
<dbReference type="Proteomes" id="UP000219452">
    <property type="component" value="Unassembled WGS sequence"/>
</dbReference>
<keyword evidence="3" id="KW-1185">Reference proteome</keyword>
<dbReference type="InterPro" id="IPR000073">
    <property type="entry name" value="AB_hydrolase_1"/>
</dbReference>
<dbReference type="AlphaFoldDB" id="A0A286G4S0"/>
<feature type="domain" description="AB hydrolase-1" evidence="1">
    <location>
        <begin position="8"/>
        <end position="165"/>
    </location>
</feature>
<evidence type="ECO:0000259" key="1">
    <source>
        <dbReference type="Pfam" id="PF12697"/>
    </source>
</evidence>
<organism evidence="2 3">
    <name type="scientific">Spirosoma fluviale</name>
    <dbReference type="NCBI Taxonomy" id="1597977"/>
    <lineage>
        <taxon>Bacteria</taxon>
        <taxon>Pseudomonadati</taxon>
        <taxon>Bacteroidota</taxon>
        <taxon>Cytophagia</taxon>
        <taxon>Cytophagales</taxon>
        <taxon>Cytophagaceae</taxon>
        <taxon>Spirosoma</taxon>
    </lineage>
</organism>
<dbReference type="RefSeq" id="WP_097126966.1">
    <property type="nucleotide sequence ID" value="NZ_OCNH01000002.1"/>
</dbReference>
<accession>A0A286G4S0</accession>
<dbReference type="OrthoDB" id="9804993at2"/>
<evidence type="ECO:0000313" key="2">
    <source>
        <dbReference type="EMBL" id="SOD90495.1"/>
    </source>
</evidence>
<reference evidence="3" key="1">
    <citation type="submission" date="2017-09" db="EMBL/GenBank/DDBJ databases">
        <authorList>
            <person name="Varghese N."/>
            <person name="Submissions S."/>
        </authorList>
    </citation>
    <scope>NUCLEOTIDE SEQUENCE [LARGE SCALE GENOMIC DNA]</scope>
    <source>
        <strain evidence="3">DSM 29961</strain>
    </source>
</reference>
<name>A0A286G4S0_9BACT</name>
<protein>
    <recommendedName>
        <fullName evidence="1">AB hydrolase-1 domain-containing protein</fullName>
    </recommendedName>
</protein>
<proteinExistence type="predicted"/>
<dbReference type="InterPro" id="IPR029058">
    <property type="entry name" value="AB_hydrolase_fold"/>
</dbReference>
<dbReference type="PANTHER" id="PTHR15394:SF3">
    <property type="entry name" value="SERINE HYDROLASE RBBP9"/>
    <property type="match status" value="1"/>
</dbReference>
<evidence type="ECO:0000313" key="3">
    <source>
        <dbReference type="Proteomes" id="UP000219452"/>
    </source>
</evidence>
<gene>
    <name evidence="2" type="ORF">SAMN06269250_3440</name>
</gene>
<dbReference type="PANTHER" id="PTHR15394">
    <property type="entry name" value="SERINE HYDROLASE RBBP9"/>
    <property type="match status" value="1"/>
</dbReference>
<dbReference type="Pfam" id="PF12697">
    <property type="entry name" value="Abhydrolase_6"/>
    <property type="match status" value="1"/>
</dbReference>
<dbReference type="InterPro" id="IPR010662">
    <property type="entry name" value="RBBP9/YdeN"/>
</dbReference>